<feature type="transmembrane region" description="Helical" evidence="2">
    <location>
        <begin position="243"/>
        <end position="263"/>
    </location>
</feature>
<evidence type="ECO:0000256" key="1">
    <source>
        <dbReference type="SAM" id="MobiDB-lite"/>
    </source>
</evidence>
<feature type="transmembrane region" description="Helical" evidence="2">
    <location>
        <begin position="162"/>
        <end position="181"/>
    </location>
</feature>
<feature type="transmembrane region" description="Helical" evidence="2">
    <location>
        <begin position="269"/>
        <end position="287"/>
    </location>
</feature>
<proteinExistence type="predicted"/>
<sequence length="664" mass="72019">MVQVLVGQGVLKGADDLRNAMVPGFAAFTMGFFVIGVVGVLHDGVPIALMAFAISYASMHGIAMYCDSTFSSSAVACNYLIVTIVSLYLVGARSLHFFSRKRIALPGAELPNAKAKMASLLINSSRNDVVVIGLIVNCASASVFGCKILGLTTGFCVGQVPWLWMAGFFQVGVCILSYRSFDSLTATLFGFTSILKFAEGYSLLYQVWKPTEPLFPVPLFAVFALLFLVLAVFMAARSLVEGLYILLFVAYCISVACHPSGFFHGGYQGVNVALYVASGLMALAKLYNMKANIKIPMEKWTIKNLFIHTRFFKLQQEKEVHIPFHGFSKYTSGEVLGHACSVLTSFAITPVVDPTDSYVPMILPCILVTGGFLKLVCGSVAFSRGKTLESIAFILYGVMWIIWGTTRYGGLYGSTRGFHLAVGIICFILLNGIIVIGSLFLSKAWFVYCLTFELILISFLLDALGVLPAGYDVAVTIIFGLVSFYCFLSGLVNSMFEEPQLPMGHPIVKLQGYHGGSSKCTHLPARRATSVKQVSGEWLNCLGLKESAQYLGTDKRVTIRVPDCAITTYLIDLVGPIVAMEARQRQMDTTHRSPLCTQLEDQSLNALLLDLNLASNLGVARELADVNDAVFKTDEHGKGEEGDAFHPDWDPSGAGVDSIGAIGI</sequence>
<feature type="transmembrane region" description="Helical" evidence="2">
    <location>
        <begin position="473"/>
        <end position="496"/>
    </location>
</feature>
<feature type="transmembrane region" description="Helical" evidence="2">
    <location>
        <begin position="20"/>
        <end position="40"/>
    </location>
</feature>
<dbReference type="EMBL" id="JANPWB010000014">
    <property type="protein sequence ID" value="KAJ1102287.1"/>
    <property type="molecule type" value="Genomic_DNA"/>
</dbReference>
<evidence type="ECO:0000313" key="4">
    <source>
        <dbReference type="Proteomes" id="UP001066276"/>
    </source>
</evidence>
<feature type="transmembrane region" description="Helical" evidence="2">
    <location>
        <begin position="214"/>
        <end position="236"/>
    </location>
</feature>
<feature type="transmembrane region" description="Helical" evidence="2">
    <location>
        <begin position="129"/>
        <end position="150"/>
    </location>
</feature>
<evidence type="ECO:0000256" key="2">
    <source>
        <dbReference type="SAM" id="Phobius"/>
    </source>
</evidence>
<dbReference type="AlphaFoldDB" id="A0AAV7MIV5"/>
<feature type="transmembrane region" description="Helical" evidence="2">
    <location>
        <begin position="188"/>
        <end position="208"/>
    </location>
</feature>
<comment type="caution">
    <text evidence="3">The sequence shown here is derived from an EMBL/GenBank/DDBJ whole genome shotgun (WGS) entry which is preliminary data.</text>
</comment>
<dbReference type="Proteomes" id="UP001066276">
    <property type="component" value="Chromosome 10"/>
</dbReference>
<keyword evidence="2" id="KW-0472">Membrane</keyword>
<feature type="transmembrane region" description="Helical" evidence="2">
    <location>
        <begin position="47"/>
        <end position="65"/>
    </location>
</feature>
<feature type="transmembrane region" description="Helical" evidence="2">
    <location>
        <begin position="445"/>
        <end position="467"/>
    </location>
</feature>
<reference evidence="3" key="1">
    <citation type="journal article" date="2022" name="bioRxiv">
        <title>Sequencing and chromosome-scale assembly of the giantPleurodeles waltlgenome.</title>
        <authorList>
            <person name="Brown T."/>
            <person name="Elewa A."/>
            <person name="Iarovenko S."/>
            <person name="Subramanian E."/>
            <person name="Araus A.J."/>
            <person name="Petzold A."/>
            <person name="Susuki M."/>
            <person name="Suzuki K.-i.T."/>
            <person name="Hayashi T."/>
            <person name="Toyoda A."/>
            <person name="Oliveira C."/>
            <person name="Osipova E."/>
            <person name="Leigh N.D."/>
            <person name="Simon A."/>
            <person name="Yun M.H."/>
        </authorList>
    </citation>
    <scope>NUCLEOTIDE SEQUENCE</scope>
    <source>
        <strain evidence="3">20211129_DDA</strain>
        <tissue evidence="3">Liver</tissue>
    </source>
</reference>
<feature type="transmembrane region" description="Helical" evidence="2">
    <location>
        <begin position="388"/>
        <end position="406"/>
    </location>
</feature>
<gene>
    <name evidence="3" type="ORF">NDU88_007339</name>
</gene>
<protein>
    <submittedName>
        <fullName evidence="3">Uncharacterized protein</fullName>
    </submittedName>
</protein>
<feature type="compositionally biased region" description="Basic and acidic residues" evidence="1">
    <location>
        <begin position="635"/>
        <end position="649"/>
    </location>
</feature>
<keyword evidence="2" id="KW-0812">Transmembrane</keyword>
<evidence type="ECO:0000313" key="3">
    <source>
        <dbReference type="EMBL" id="KAJ1102287.1"/>
    </source>
</evidence>
<feature type="transmembrane region" description="Helical" evidence="2">
    <location>
        <begin position="358"/>
        <end position="376"/>
    </location>
</feature>
<feature type="transmembrane region" description="Helical" evidence="2">
    <location>
        <begin position="418"/>
        <end position="440"/>
    </location>
</feature>
<accession>A0AAV7MIV5</accession>
<keyword evidence="2" id="KW-1133">Transmembrane helix</keyword>
<keyword evidence="4" id="KW-1185">Reference proteome</keyword>
<organism evidence="3 4">
    <name type="scientific">Pleurodeles waltl</name>
    <name type="common">Iberian ribbed newt</name>
    <dbReference type="NCBI Taxonomy" id="8319"/>
    <lineage>
        <taxon>Eukaryota</taxon>
        <taxon>Metazoa</taxon>
        <taxon>Chordata</taxon>
        <taxon>Craniata</taxon>
        <taxon>Vertebrata</taxon>
        <taxon>Euteleostomi</taxon>
        <taxon>Amphibia</taxon>
        <taxon>Batrachia</taxon>
        <taxon>Caudata</taxon>
        <taxon>Salamandroidea</taxon>
        <taxon>Salamandridae</taxon>
        <taxon>Pleurodelinae</taxon>
        <taxon>Pleurodeles</taxon>
    </lineage>
</organism>
<feature type="region of interest" description="Disordered" evidence="1">
    <location>
        <begin position="635"/>
        <end position="659"/>
    </location>
</feature>
<name>A0AAV7MIV5_PLEWA</name>
<feature type="transmembrane region" description="Helical" evidence="2">
    <location>
        <begin position="71"/>
        <end position="92"/>
    </location>
</feature>